<dbReference type="InterPro" id="IPR002477">
    <property type="entry name" value="Peptidoglycan-bd-like"/>
</dbReference>
<feature type="domain" description="Peptidoglycan binding-like" evidence="1">
    <location>
        <begin position="154"/>
        <end position="203"/>
    </location>
</feature>
<dbReference type="Pfam" id="PF01471">
    <property type="entry name" value="PG_binding_1"/>
    <property type="match status" value="1"/>
</dbReference>
<sequence>MATITIEQGECLTSIALARGFDPQTIWDHPDNAELKQLRQTPQALLPGDRLVIPELEEKEESLSTGTVARFQLNVGAVKLRLRLTRHGEARADEPFELLFDGLDPITGTTDGEGWIDEPIPAHATRATLSLRDGLEKHVLRIGHLDPHDSPSGVQQRLRALGYYFGLVDGEVGDVTAAALRRFQTANELELSGEADDATISALRDAYGS</sequence>
<proteinExistence type="predicted"/>
<dbReference type="InterPro" id="IPR036366">
    <property type="entry name" value="PGBDSf"/>
</dbReference>
<dbReference type="RefSeq" id="WP_106391949.1">
    <property type="nucleotide sequence ID" value="NZ_PVNK01000126.1"/>
</dbReference>
<dbReference type="Proteomes" id="UP000237968">
    <property type="component" value="Unassembled WGS sequence"/>
</dbReference>
<dbReference type="EMBL" id="PVNK01000126">
    <property type="protein sequence ID" value="PRQ02213.1"/>
    <property type="molecule type" value="Genomic_DNA"/>
</dbReference>
<evidence type="ECO:0000259" key="1">
    <source>
        <dbReference type="Pfam" id="PF01471"/>
    </source>
</evidence>
<name>A0A2S9YAT1_9BACT</name>
<gene>
    <name evidence="2" type="ORF">ENSA5_25480</name>
</gene>
<comment type="caution">
    <text evidence="2">The sequence shown here is derived from an EMBL/GenBank/DDBJ whole genome shotgun (WGS) entry which is preliminary data.</text>
</comment>
<dbReference type="OrthoDB" id="5503501at2"/>
<dbReference type="InterPro" id="IPR036365">
    <property type="entry name" value="PGBD-like_sf"/>
</dbReference>
<accession>A0A2S9YAT1</accession>
<dbReference type="SUPFAM" id="SSF47090">
    <property type="entry name" value="PGBD-like"/>
    <property type="match status" value="1"/>
</dbReference>
<reference evidence="2 3" key="1">
    <citation type="submission" date="2018-03" db="EMBL/GenBank/DDBJ databases">
        <title>Draft Genome Sequences of the Obligatory Marine Myxobacteria Enhygromyxa salina SWB005.</title>
        <authorList>
            <person name="Poehlein A."/>
            <person name="Moghaddam J.A."/>
            <person name="Harms H."/>
            <person name="Alanjari M."/>
            <person name="Koenig G.M."/>
            <person name="Daniel R."/>
            <person name="Schaeberle T.F."/>
        </authorList>
    </citation>
    <scope>NUCLEOTIDE SEQUENCE [LARGE SCALE GENOMIC DNA]</scope>
    <source>
        <strain evidence="2 3">SWB005</strain>
    </source>
</reference>
<dbReference type="AlphaFoldDB" id="A0A2S9YAT1"/>
<organism evidence="2 3">
    <name type="scientific">Enhygromyxa salina</name>
    <dbReference type="NCBI Taxonomy" id="215803"/>
    <lineage>
        <taxon>Bacteria</taxon>
        <taxon>Pseudomonadati</taxon>
        <taxon>Myxococcota</taxon>
        <taxon>Polyangia</taxon>
        <taxon>Nannocystales</taxon>
        <taxon>Nannocystaceae</taxon>
        <taxon>Enhygromyxa</taxon>
    </lineage>
</organism>
<protein>
    <submittedName>
        <fullName evidence="2">Putative peptidoglycan binding domain protein</fullName>
    </submittedName>
</protein>
<evidence type="ECO:0000313" key="3">
    <source>
        <dbReference type="Proteomes" id="UP000237968"/>
    </source>
</evidence>
<evidence type="ECO:0000313" key="2">
    <source>
        <dbReference type="EMBL" id="PRQ02213.1"/>
    </source>
</evidence>
<keyword evidence="3" id="KW-1185">Reference proteome</keyword>
<dbReference type="Gene3D" id="1.10.101.10">
    <property type="entry name" value="PGBD-like superfamily/PGBD"/>
    <property type="match status" value="1"/>
</dbReference>